<proteinExistence type="predicted"/>
<accession>A0A2A2M1K1</accession>
<protein>
    <submittedName>
        <fullName evidence="1">Uncharacterized protein</fullName>
    </submittedName>
</protein>
<comment type="caution">
    <text evidence="1">The sequence shown here is derived from an EMBL/GenBank/DDBJ whole genome shotgun (WGS) entry which is preliminary data.</text>
</comment>
<keyword evidence="2" id="KW-1185">Reference proteome</keyword>
<name>A0A2A2M1K1_9BILA</name>
<sequence>MRFTMFRISTQDQAGPVGMFGDGLAHFHAVTRSLATHWYHVSLKRRHEDRFVAYEEMLNDEMRLVELLVAQDESLVVQEVQAVTPSWMNKDAGWKMEKLTSLSMGHNQAGVAVCILEVEGGAVYVDTHEPGLGQCCSRAPEGVGMTEDNTVAVDFHVKRYSDFDLLRIARAVGQGFEGEITAFLVNVHIHRLSAVGVVFGHVRQGPHGRFADGHLIKTSDIVAIKKEGRFWVITTMNSKYVVATFRRDGGRRSLRDFCRLVGDRFPNTQLH</sequence>
<organism evidence="1 2">
    <name type="scientific">Diploscapter pachys</name>
    <dbReference type="NCBI Taxonomy" id="2018661"/>
    <lineage>
        <taxon>Eukaryota</taxon>
        <taxon>Metazoa</taxon>
        <taxon>Ecdysozoa</taxon>
        <taxon>Nematoda</taxon>
        <taxon>Chromadorea</taxon>
        <taxon>Rhabditida</taxon>
        <taxon>Rhabditina</taxon>
        <taxon>Rhabditomorpha</taxon>
        <taxon>Rhabditoidea</taxon>
        <taxon>Rhabditidae</taxon>
        <taxon>Diploscapter</taxon>
    </lineage>
</organism>
<evidence type="ECO:0000313" key="1">
    <source>
        <dbReference type="EMBL" id="PAV92289.1"/>
    </source>
</evidence>
<dbReference type="Proteomes" id="UP000218231">
    <property type="component" value="Unassembled WGS sequence"/>
</dbReference>
<evidence type="ECO:0000313" key="2">
    <source>
        <dbReference type="Proteomes" id="UP000218231"/>
    </source>
</evidence>
<reference evidence="1 2" key="1">
    <citation type="journal article" date="2017" name="Curr. Biol.">
        <title>Genome architecture and evolution of a unichromosomal asexual nematode.</title>
        <authorList>
            <person name="Fradin H."/>
            <person name="Zegar C."/>
            <person name="Gutwein M."/>
            <person name="Lucas J."/>
            <person name="Kovtun M."/>
            <person name="Corcoran D."/>
            <person name="Baugh L.R."/>
            <person name="Kiontke K."/>
            <person name="Gunsalus K."/>
            <person name="Fitch D.H."/>
            <person name="Piano F."/>
        </authorList>
    </citation>
    <scope>NUCLEOTIDE SEQUENCE [LARGE SCALE GENOMIC DNA]</scope>
    <source>
        <strain evidence="1">PF1309</strain>
    </source>
</reference>
<gene>
    <name evidence="1" type="ORF">WR25_01210</name>
</gene>
<dbReference type="EMBL" id="LIAE01006249">
    <property type="protein sequence ID" value="PAV92289.1"/>
    <property type="molecule type" value="Genomic_DNA"/>
</dbReference>
<dbReference type="AlphaFoldDB" id="A0A2A2M1K1"/>